<accession>A0A9P0HKU8</accession>
<evidence type="ECO:0000256" key="1">
    <source>
        <dbReference type="ARBA" id="ARBA00004477"/>
    </source>
</evidence>
<organism evidence="10 11">
    <name type="scientific">Nezara viridula</name>
    <name type="common">Southern green stink bug</name>
    <name type="synonym">Cimex viridulus</name>
    <dbReference type="NCBI Taxonomy" id="85310"/>
    <lineage>
        <taxon>Eukaryota</taxon>
        <taxon>Metazoa</taxon>
        <taxon>Ecdysozoa</taxon>
        <taxon>Arthropoda</taxon>
        <taxon>Hexapoda</taxon>
        <taxon>Insecta</taxon>
        <taxon>Pterygota</taxon>
        <taxon>Neoptera</taxon>
        <taxon>Paraneoptera</taxon>
        <taxon>Hemiptera</taxon>
        <taxon>Heteroptera</taxon>
        <taxon>Panheteroptera</taxon>
        <taxon>Pentatomomorpha</taxon>
        <taxon>Pentatomoidea</taxon>
        <taxon>Pentatomidae</taxon>
        <taxon>Pentatominae</taxon>
        <taxon>Nezara</taxon>
    </lineage>
</organism>
<dbReference type="PANTHER" id="PTHR14969">
    <property type="entry name" value="SPHINGOSINE-1-PHOSPHATE PHOSPHOHYDROLASE"/>
    <property type="match status" value="1"/>
</dbReference>
<feature type="transmembrane region" description="Helical" evidence="8">
    <location>
        <begin position="329"/>
        <end position="350"/>
    </location>
</feature>
<evidence type="ECO:0000256" key="7">
    <source>
        <dbReference type="ARBA" id="ARBA00038324"/>
    </source>
</evidence>
<dbReference type="SUPFAM" id="SSF48317">
    <property type="entry name" value="Acid phosphatase/Vanadium-dependent haloperoxidase"/>
    <property type="match status" value="1"/>
</dbReference>
<keyword evidence="6 8" id="KW-0472">Membrane</keyword>
<feature type="transmembrane region" description="Helical" evidence="8">
    <location>
        <begin position="370"/>
        <end position="392"/>
    </location>
</feature>
<keyword evidence="5 8" id="KW-1133">Transmembrane helix</keyword>
<sequence>MSSALSLETCYPLLITASLETLLRPGYHQGYDVYLTSNVIFKCIRSEVKVMWGYIEYLKDPHLVLYVQQFFGVSFKEEKKNHLKKNDKLLFKETEVLSDDSDNHKFSNNHYYDKSNSEELSSDSDSEKKNYKINNFFWYYVFVLGTELGDEIFYATFIPFWFWNIDGAVGRRIVMVWTIVMYIGQGLKDIICWPRPSSPPVFRLQKKWIMEYGMPSTHAMVAISIPFSVLLYTMQRYEYPFLIGLCVAVLWCWVVSVSRLYLGMHTVADVIAGIILALVLLIPLVPLVDFMDMFLLTSRWSPIILLTISICVIVFHPKDKIWTPTRGDTAMIVSVCVGIHIGAWTNYQLGQMSESPLSPPYTIIWPNYEMLGLVFLRSALGFSCILATRAICKSACYATLSTLGVSTEPIETPSSLKNTIDLIFKYITYSLIGFNTLHLLPSTFKMLSIDRPTFYTEI</sequence>
<gene>
    <name evidence="10" type="ORF">NEZAVI_LOCUS12392</name>
</gene>
<keyword evidence="4" id="KW-0256">Endoplasmic reticulum</keyword>
<dbReference type="AlphaFoldDB" id="A0A9P0HKU8"/>
<feature type="transmembrane region" description="Helical" evidence="8">
    <location>
        <begin position="174"/>
        <end position="191"/>
    </location>
</feature>
<dbReference type="EMBL" id="OV725081">
    <property type="protein sequence ID" value="CAH1403876.1"/>
    <property type="molecule type" value="Genomic_DNA"/>
</dbReference>
<dbReference type="GO" id="GO:0006670">
    <property type="term" value="P:sphingosine metabolic process"/>
    <property type="evidence" value="ECO:0007669"/>
    <property type="project" value="TreeGrafter"/>
</dbReference>
<proteinExistence type="inferred from homology"/>
<keyword evidence="11" id="KW-1185">Reference proteome</keyword>
<dbReference type="SMART" id="SM00014">
    <property type="entry name" value="acidPPc"/>
    <property type="match status" value="1"/>
</dbReference>
<keyword evidence="2 8" id="KW-0812">Transmembrane</keyword>
<evidence type="ECO:0000256" key="2">
    <source>
        <dbReference type="ARBA" id="ARBA00022692"/>
    </source>
</evidence>
<evidence type="ECO:0000313" key="11">
    <source>
        <dbReference type="Proteomes" id="UP001152798"/>
    </source>
</evidence>
<evidence type="ECO:0000256" key="5">
    <source>
        <dbReference type="ARBA" id="ARBA00022989"/>
    </source>
</evidence>
<comment type="subcellular location">
    <subcellularLocation>
        <location evidence="1">Endoplasmic reticulum membrane</location>
        <topology evidence="1">Multi-pass membrane protein</topology>
    </subcellularLocation>
</comment>
<evidence type="ECO:0000259" key="9">
    <source>
        <dbReference type="SMART" id="SM00014"/>
    </source>
</evidence>
<dbReference type="GO" id="GO:0005789">
    <property type="term" value="C:endoplasmic reticulum membrane"/>
    <property type="evidence" value="ECO:0007669"/>
    <property type="project" value="UniProtKB-SubCell"/>
</dbReference>
<feature type="transmembrane region" description="Helical" evidence="8">
    <location>
        <begin position="137"/>
        <end position="162"/>
    </location>
</feature>
<feature type="transmembrane region" description="Helical" evidence="8">
    <location>
        <begin position="212"/>
        <end position="233"/>
    </location>
</feature>
<dbReference type="Gene3D" id="1.20.144.10">
    <property type="entry name" value="Phosphatidic acid phosphatase type 2/haloperoxidase"/>
    <property type="match status" value="1"/>
</dbReference>
<comment type="similarity">
    <text evidence="7">Belongs to the type 2 lipid phosphate phosphatase family.</text>
</comment>
<dbReference type="Proteomes" id="UP001152798">
    <property type="component" value="Chromosome 5"/>
</dbReference>
<dbReference type="OrthoDB" id="301434at2759"/>
<dbReference type="InterPro" id="IPR036938">
    <property type="entry name" value="PAP2/HPO_sf"/>
</dbReference>
<evidence type="ECO:0000256" key="6">
    <source>
        <dbReference type="ARBA" id="ARBA00023136"/>
    </source>
</evidence>
<protein>
    <recommendedName>
        <fullName evidence="9">Phosphatidic acid phosphatase type 2/haloperoxidase domain-containing protein</fullName>
    </recommendedName>
</protein>
<keyword evidence="3" id="KW-0378">Hydrolase</keyword>
<dbReference type="InterPro" id="IPR000326">
    <property type="entry name" value="PAP2/HPO"/>
</dbReference>
<name>A0A9P0HKU8_NEZVI</name>
<evidence type="ECO:0000256" key="3">
    <source>
        <dbReference type="ARBA" id="ARBA00022801"/>
    </source>
</evidence>
<dbReference type="GO" id="GO:0042392">
    <property type="term" value="F:sphingosine-1-phosphate phosphatase activity"/>
    <property type="evidence" value="ECO:0007669"/>
    <property type="project" value="TreeGrafter"/>
</dbReference>
<dbReference type="Pfam" id="PF01569">
    <property type="entry name" value="PAP2"/>
    <property type="match status" value="1"/>
</dbReference>
<feature type="domain" description="Phosphatidic acid phosphatase type 2/haloperoxidase" evidence="9">
    <location>
        <begin position="171"/>
        <end position="285"/>
    </location>
</feature>
<dbReference type="PANTHER" id="PTHR14969:SF28">
    <property type="entry name" value="DIHYDROSPHINGOSINE 1-PHOSPHATE PHOSPHATASE LCB3-RELATED"/>
    <property type="match status" value="1"/>
</dbReference>
<evidence type="ECO:0000313" key="10">
    <source>
        <dbReference type="EMBL" id="CAH1403876.1"/>
    </source>
</evidence>
<feature type="transmembrane region" description="Helical" evidence="8">
    <location>
        <begin position="270"/>
        <end position="288"/>
    </location>
</feature>
<evidence type="ECO:0000256" key="8">
    <source>
        <dbReference type="SAM" id="Phobius"/>
    </source>
</evidence>
<feature type="transmembrane region" description="Helical" evidence="8">
    <location>
        <begin position="300"/>
        <end position="317"/>
    </location>
</feature>
<reference evidence="10" key="1">
    <citation type="submission" date="2022-01" db="EMBL/GenBank/DDBJ databases">
        <authorList>
            <person name="King R."/>
        </authorList>
    </citation>
    <scope>NUCLEOTIDE SEQUENCE</scope>
</reference>
<evidence type="ECO:0000256" key="4">
    <source>
        <dbReference type="ARBA" id="ARBA00022824"/>
    </source>
</evidence>
<dbReference type="CDD" id="cd03388">
    <property type="entry name" value="PAP2_SPPase1"/>
    <property type="match status" value="1"/>
</dbReference>
<feature type="transmembrane region" description="Helical" evidence="8">
    <location>
        <begin position="239"/>
        <end position="258"/>
    </location>
</feature>